<dbReference type="SUPFAM" id="SSF52266">
    <property type="entry name" value="SGNH hydrolase"/>
    <property type="match status" value="1"/>
</dbReference>
<gene>
    <name evidence="2" type="ORF">ACHAWO_011325</name>
</gene>
<dbReference type="AlphaFoldDB" id="A0ABD3N109"/>
<reference evidence="2 3" key="1">
    <citation type="submission" date="2024-10" db="EMBL/GenBank/DDBJ databases">
        <title>Updated reference genomes for cyclostephanoid diatoms.</title>
        <authorList>
            <person name="Roberts W.R."/>
            <person name="Alverson A.J."/>
        </authorList>
    </citation>
    <scope>NUCLEOTIDE SEQUENCE [LARGE SCALE GENOMIC DNA]</scope>
    <source>
        <strain evidence="2 3">AJA010-31</strain>
    </source>
</reference>
<sequence length="431" mass="49265">MAIPRRKRVLIIAAFFILMAWHSMNAPEPTKASYSTPFHHPLFHQSIPINRETPIAADVESIVHIADEAKILVYLHSNRTTCIEPQLIGRLSGYFLSKIKWSYQHVTNHNVIVGRYTVPSPGNYFLEIIATMCQALDMDTDATNVCLIDPSQHRLTMDNATLDAALITTNNNNNAEGIGFWYNKNEVTMDTTDATSSIKPLFTRYQPQNCRGDNAALDRCKIPTDVTRFDPYEFQFNSQFFLNDEYLKGKEGRLCFIGASHSRVLARFANQISNNIHVLQVDHRYVANLTQSEVGYASKCGKVVIGMGQWDAGHHGMGPTSFRELKKEMNRAMLEFVKPLLDANVSVYFRNMHYNPLGDLITQCPPADWRNPNVVDTYNIITKELCNEFQVPFIDTTDITGIMWDRQEDWAHFKDISGELEARYFLYRVFS</sequence>
<dbReference type="Proteomes" id="UP001530400">
    <property type="component" value="Unassembled WGS sequence"/>
</dbReference>
<organism evidence="2 3">
    <name type="scientific">Cyclotella atomus</name>
    <dbReference type="NCBI Taxonomy" id="382360"/>
    <lineage>
        <taxon>Eukaryota</taxon>
        <taxon>Sar</taxon>
        <taxon>Stramenopiles</taxon>
        <taxon>Ochrophyta</taxon>
        <taxon>Bacillariophyta</taxon>
        <taxon>Coscinodiscophyceae</taxon>
        <taxon>Thalassiosirophycidae</taxon>
        <taxon>Stephanodiscales</taxon>
        <taxon>Stephanodiscaceae</taxon>
        <taxon>Cyclotella</taxon>
    </lineage>
</organism>
<feature type="chain" id="PRO_5044872227" description="SGNH domain-containing protein" evidence="1">
    <location>
        <begin position="27"/>
        <end position="431"/>
    </location>
</feature>
<accession>A0ABD3N109</accession>
<proteinExistence type="predicted"/>
<protein>
    <recommendedName>
        <fullName evidence="4">SGNH domain-containing protein</fullName>
    </recommendedName>
</protein>
<comment type="caution">
    <text evidence="2">The sequence shown here is derived from an EMBL/GenBank/DDBJ whole genome shotgun (WGS) entry which is preliminary data.</text>
</comment>
<dbReference type="EMBL" id="JALLPJ020001324">
    <property type="protein sequence ID" value="KAL3769835.1"/>
    <property type="molecule type" value="Genomic_DNA"/>
</dbReference>
<evidence type="ECO:0000313" key="2">
    <source>
        <dbReference type="EMBL" id="KAL3769835.1"/>
    </source>
</evidence>
<evidence type="ECO:0000256" key="1">
    <source>
        <dbReference type="SAM" id="SignalP"/>
    </source>
</evidence>
<name>A0ABD3N109_9STRA</name>
<keyword evidence="1" id="KW-0732">Signal</keyword>
<evidence type="ECO:0008006" key="4">
    <source>
        <dbReference type="Google" id="ProtNLM"/>
    </source>
</evidence>
<evidence type="ECO:0000313" key="3">
    <source>
        <dbReference type="Proteomes" id="UP001530400"/>
    </source>
</evidence>
<feature type="signal peptide" evidence="1">
    <location>
        <begin position="1"/>
        <end position="26"/>
    </location>
</feature>
<keyword evidence="3" id="KW-1185">Reference proteome</keyword>